<gene>
    <name evidence="2" type="ORF">DFR42_101553</name>
</gene>
<dbReference type="SUPFAM" id="SSF53098">
    <property type="entry name" value="Ribonuclease H-like"/>
    <property type="match status" value="1"/>
</dbReference>
<sequence length="113" mass="12633">MDIFSRKIVGWQVYDSESGQLASDVMFDICQREQIVPNQVVLLSDNGSTMKGATMLATLMALGVTPVFSSPKCSNDNPHNESIFKTTRYRPSYPKNPFVSLMTARQWVGAFVH</sequence>
<keyword evidence="3" id="KW-1185">Reference proteome</keyword>
<name>A0A318JEP6_9BURK</name>
<dbReference type="Gene3D" id="3.30.420.10">
    <property type="entry name" value="Ribonuclease H-like superfamily/Ribonuclease H"/>
    <property type="match status" value="1"/>
</dbReference>
<evidence type="ECO:0000313" key="3">
    <source>
        <dbReference type="Proteomes" id="UP000247792"/>
    </source>
</evidence>
<dbReference type="Proteomes" id="UP000247792">
    <property type="component" value="Unassembled WGS sequence"/>
</dbReference>
<dbReference type="GO" id="GO:0015074">
    <property type="term" value="P:DNA integration"/>
    <property type="evidence" value="ECO:0007669"/>
    <property type="project" value="InterPro"/>
</dbReference>
<dbReference type="InterPro" id="IPR036397">
    <property type="entry name" value="RNaseH_sf"/>
</dbReference>
<protein>
    <submittedName>
        <fullName evidence="2">Integrase-like protein</fullName>
    </submittedName>
</protein>
<dbReference type="InterPro" id="IPR012337">
    <property type="entry name" value="RNaseH-like_sf"/>
</dbReference>
<dbReference type="GO" id="GO:0003676">
    <property type="term" value="F:nucleic acid binding"/>
    <property type="evidence" value="ECO:0007669"/>
    <property type="project" value="InterPro"/>
</dbReference>
<accession>A0A318JEP6</accession>
<dbReference type="Pfam" id="PF00665">
    <property type="entry name" value="rve"/>
    <property type="match status" value="1"/>
</dbReference>
<dbReference type="EMBL" id="QJKB01000001">
    <property type="protein sequence ID" value="PXX46977.1"/>
    <property type="molecule type" value="Genomic_DNA"/>
</dbReference>
<evidence type="ECO:0000259" key="1">
    <source>
        <dbReference type="Pfam" id="PF00665"/>
    </source>
</evidence>
<organism evidence="2 3">
    <name type="scientific">Undibacterium pigrum</name>
    <dbReference type="NCBI Taxonomy" id="401470"/>
    <lineage>
        <taxon>Bacteria</taxon>
        <taxon>Pseudomonadati</taxon>
        <taxon>Pseudomonadota</taxon>
        <taxon>Betaproteobacteria</taxon>
        <taxon>Burkholderiales</taxon>
        <taxon>Oxalobacteraceae</taxon>
        <taxon>Undibacterium</taxon>
    </lineage>
</organism>
<feature type="domain" description="Integrase catalytic" evidence="1">
    <location>
        <begin position="1"/>
        <end position="71"/>
    </location>
</feature>
<reference evidence="2 3" key="1">
    <citation type="submission" date="2018-05" db="EMBL/GenBank/DDBJ databases">
        <title>Genomic Encyclopedia of Type Strains, Phase IV (KMG-IV): sequencing the most valuable type-strain genomes for metagenomic binning, comparative biology and taxonomic classification.</title>
        <authorList>
            <person name="Goeker M."/>
        </authorList>
    </citation>
    <scope>NUCLEOTIDE SEQUENCE [LARGE SCALE GENOMIC DNA]</scope>
    <source>
        <strain evidence="2 3">DSM 19792</strain>
    </source>
</reference>
<dbReference type="InterPro" id="IPR001584">
    <property type="entry name" value="Integrase_cat-core"/>
</dbReference>
<dbReference type="AlphaFoldDB" id="A0A318JEP6"/>
<proteinExistence type="predicted"/>
<evidence type="ECO:0000313" key="2">
    <source>
        <dbReference type="EMBL" id="PXX46977.1"/>
    </source>
</evidence>
<comment type="caution">
    <text evidence="2">The sequence shown here is derived from an EMBL/GenBank/DDBJ whole genome shotgun (WGS) entry which is preliminary data.</text>
</comment>